<dbReference type="Proteomes" id="UP001169069">
    <property type="component" value="Unassembled WGS sequence"/>
</dbReference>
<accession>A0ABT7QVN9</accession>
<comment type="caution">
    <text evidence="1">The sequence shown here is derived from an EMBL/GenBank/DDBJ whole genome shotgun (WGS) entry which is preliminary data.</text>
</comment>
<proteinExistence type="predicted"/>
<dbReference type="Gene3D" id="3.10.450.50">
    <property type="match status" value="1"/>
</dbReference>
<dbReference type="RefSeq" id="WP_289412180.1">
    <property type="nucleotide sequence ID" value="NZ_JAQIBD010000001.1"/>
</dbReference>
<protein>
    <recommendedName>
        <fullName evidence="3">DUF4878 domain-containing protein</fullName>
    </recommendedName>
</protein>
<reference evidence="1" key="1">
    <citation type="submission" date="2023-01" db="EMBL/GenBank/DDBJ databases">
        <title>Sulfurovum sp. zt1-1 genome assembly.</title>
        <authorList>
            <person name="Wang J."/>
        </authorList>
    </citation>
    <scope>NUCLEOTIDE SEQUENCE</scope>
    <source>
        <strain evidence="1">Zt1-1</strain>
    </source>
</reference>
<evidence type="ECO:0008006" key="3">
    <source>
        <dbReference type="Google" id="ProtNLM"/>
    </source>
</evidence>
<evidence type="ECO:0000313" key="1">
    <source>
        <dbReference type="EMBL" id="MDM5270904.1"/>
    </source>
</evidence>
<dbReference type="EMBL" id="JAQIBD010000001">
    <property type="protein sequence ID" value="MDM5270904.1"/>
    <property type="molecule type" value="Genomic_DNA"/>
</dbReference>
<organism evidence="1 2">
    <name type="scientific">Sulfurovum zhangzhouensis</name>
    <dbReference type="NCBI Taxonomy" id="3019067"/>
    <lineage>
        <taxon>Bacteria</taxon>
        <taxon>Pseudomonadati</taxon>
        <taxon>Campylobacterota</taxon>
        <taxon>Epsilonproteobacteria</taxon>
        <taxon>Campylobacterales</taxon>
        <taxon>Sulfurovaceae</taxon>
        <taxon>Sulfurovum</taxon>
    </lineage>
</organism>
<keyword evidence="2" id="KW-1185">Reference proteome</keyword>
<evidence type="ECO:0000313" key="2">
    <source>
        <dbReference type="Proteomes" id="UP001169069"/>
    </source>
</evidence>
<name>A0ABT7QVN9_9BACT</name>
<sequence>MPTKDIKEPKDIVIAYYHSLYTGDLTQVKKIMTWESYAMTLESFGLKLALKDPVFKSQLKEIETPEILKQVEIKLSKELASRQKIPQIEIISIESNGSKRQTAHFKEDGKDKVLYFAKEDEDWKINYYAGRKVNEVN</sequence>
<gene>
    <name evidence="1" type="ORF">PGH07_01785</name>
</gene>